<dbReference type="SUPFAM" id="SSF56317">
    <property type="entry name" value="Carbon-nitrogen hydrolase"/>
    <property type="match status" value="1"/>
</dbReference>
<evidence type="ECO:0000259" key="2">
    <source>
        <dbReference type="PROSITE" id="PS50263"/>
    </source>
</evidence>
<sequence>MQPAVIPASFKAFNLAMIQLGSITANKSANLIHAKKMILQAIRGQETVSENADGQEKIDLVMLPEIFNSPTESSAYRKNAEPIPTPSPLSPIPSSHLPSIEESPTLHMLSEAAREQGVYIIGGSIPECQDGEEKLWNTCTVWDPQGNLIAKHRKIHMYDVDIPGGITFMESKSLSPGDKITVFDTPFGKIATAICFDIRFPSLLTYILQVHPDVCAFLLPSAFNMTTGPRDWELLQRMRAVDNQIYVGMCSGARDTSAQYVNYGHTLLASPRGDIISSPTPSDEGESIVFAKLDPSVMRSVREGLPLWRSQKYNVYGKLEGGDKYA</sequence>
<evidence type="ECO:0000256" key="1">
    <source>
        <dbReference type="ARBA" id="ARBA00022801"/>
    </source>
</evidence>
<dbReference type="InterPro" id="IPR045254">
    <property type="entry name" value="Nit1/2_C-N_Hydrolase"/>
</dbReference>
<dbReference type="PANTHER" id="PTHR23088">
    <property type="entry name" value="NITRILASE-RELATED"/>
    <property type="match status" value="1"/>
</dbReference>
<organism evidence="3">
    <name type="scientific">Phaffia rhodozyma</name>
    <name type="common">Yeast</name>
    <name type="synonym">Xanthophyllomyces dendrorhous</name>
    <dbReference type="NCBI Taxonomy" id="264483"/>
    <lineage>
        <taxon>Eukaryota</taxon>
        <taxon>Fungi</taxon>
        <taxon>Dikarya</taxon>
        <taxon>Basidiomycota</taxon>
        <taxon>Agaricomycotina</taxon>
        <taxon>Tremellomycetes</taxon>
        <taxon>Cystofilobasidiales</taxon>
        <taxon>Mrakiaceae</taxon>
        <taxon>Phaffia</taxon>
    </lineage>
</organism>
<dbReference type="GO" id="GO:0005739">
    <property type="term" value="C:mitochondrion"/>
    <property type="evidence" value="ECO:0007669"/>
    <property type="project" value="TreeGrafter"/>
</dbReference>
<proteinExistence type="predicted"/>
<evidence type="ECO:0000313" key="3">
    <source>
        <dbReference type="EMBL" id="CDZ96872.1"/>
    </source>
</evidence>
<dbReference type="GO" id="GO:0006528">
    <property type="term" value="P:asparagine metabolic process"/>
    <property type="evidence" value="ECO:0007669"/>
    <property type="project" value="TreeGrafter"/>
</dbReference>
<name>A0A0F7SIT0_PHARH</name>
<dbReference type="Gene3D" id="3.60.110.10">
    <property type="entry name" value="Carbon-nitrogen hydrolase"/>
    <property type="match status" value="1"/>
</dbReference>
<reference evidence="3" key="1">
    <citation type="submission" date="2014-08" db="EMBL/GenBank/DDBJ databases">
        <authorList>
            <person name="Sharma Rahul"/>
            <person name="Thines Marco"/>
        </authorList>
    </citation>
    <scope>NUCLEOTIDE SEQUENCE</scope>
</reference>
<dbReference type="GO" id="GO:0050152">
    <property type="term" value="F:omega-amidase activity"/>
    <property type="evidence" value="ECO:0007669"/>
    <property type="project" value="TreeGrafter"/>
</dbReference>
<dbReference type="AlphaFoldDB" id="A0A0F7SIT0"/>
<dbReference type="Pfam" id="PF00795">
    <property type="entry name" value="CN_hydrolase"/>
    <property type="match status" value="1"/>
</dbReference>
<dbReference type="GO" id="GO:0006107">
    <property type="term" value="P:oxaloacetate metabolic process"/>
    <property type="evidence" value="ECO:0007669"/>
    <property type="project" value="TreeGrafter"/>
</dbReference>
<protein>
    <submittedName>
        <fullName evidence="3">Carbon-nitrogen hydrolase</fullName>
    </submittedName>
</protein>
<accession>A0A0F7SIT0</accession>
<dbReference type="InterPro" id="IPR003010">
    <property type="entry name" value="C-N_Hydrolase"/>
</dbReference>
<dbReference type="CDD" id="cd07572">
    <property type="entry name" value="nit"/>
    <property type="match status" value="1"/>
</dbReference>
<dbReference type="PROSITE" id="PS50263">
    <property type="entry name" value="CN_HYDROLASE"/>
    <property type="match status" value="1"/>
</dbReference>
<dbReference type="InterPro" id="IPR036526">
    <property type="entry name" value="C-N_Hydrolase_sf"/>
</dbReference>
<dbReference type="PANTHER" id="PTHR23088:SF30">
    <property type="entry name" value="OMEGA-AMIDASE NIT2"/>
    <property type="match status" value="1"/>
</dbReference>
<feature type="domain" description="CN hydrolase" evidence="2">
    <location>
        <begin position="13"/>
        <end position="295"/>
    </location>
</feature>
<dbReference type="EMBL" id="LN483167">
    <property type="protein sequence ID" value="CDZ96872.1"/>
    <property type="molecule type" value="Genomic_DNA"/>
</dbReference>
<keyword evidence="1 3" id="KW-0378">Hydrolase</keyword>
<dbReference type="GO" id="GO:0006541">
    <property type="term" value="P:glutamine metabolic process"/>
    <property type="evidence" value="ECO:0007669"/>
    <property type="project" value="TreeGrafter"/>
</dbReference>